<proteinExistence type="predicted"/>
<evidence type="ECO:0000313" key="1">
    <source>
        <dbReference type="EMBL" id="KMO28093.1"/>
    </source>
</evidence>
<gene>
    <name evidence="1" type="ORF">VQ02_32125</name>
</gene>
<dbReference type="OrthoDB" id="5449792at2"/>
<accession>A0A0J6S3N8</accession>
<keyword evidence="2" id="KW-1185">Reference proteome</keyword>
<reference evidence="1 2" key="1">
    <citation type="submission" date="2015-03" db="EMBL/GenBank/DDBJ databases">
        <title>Genome sequencing of Methylobacterium variabile DSM 16961.</title>
        <authorList>
            <person name="Chaudhry V."/>
            <person name="Patil P.B."/>
        </authorList>
    </citation>
    <scope>NUCLEOTIDE SEQUENCE [LARGE SCALE GENOMIC DNA]</scope>
    <source>
        <strain evidence="1 2">DSM 16961</strain>
    </source>
</reference>
<dbReference type="PATRIC" id="fig|298794.3.peg.4939"/>
<evidence type="ECO:0008006" key="3">
    <source>
        <dbReference type="Google" id="ProtNLM"/>
    </source>
</evidence>
<dbReference type="RefSeq" id="WP_048448319.1">
    <property type="nucleotide sequence ID" value="NZ_LABY01000320.1"/>
</dbReference>
<name>A0A0J6S3N8_9HYPH</name>
<comment type="caution">
    <text evidence="1">The sequence shown here is derived from an EMBL/GenBank/DDBJ whole genome shotgun (WGS) entry which is preliminary data.</text>
</comment>
<protein>
    <recommendedName>
        <fullName evidence="3">Class I SAM-dependent methyltransferase</fullName>
    </recommendedName>
</protein>
<evidence type="ECO:0000313" key="2">
    <source>
        <dbReference type="Proteomes" id="UP000035955"/>
    </source>
</evidence>
<dbReference type="Proteomes" id="UP000035955">
    <property type="component" value="Unassembled WGS sequence"/>
</dbReference>
<sequence length="263" mass="28692">MLLDLLHWLVLPAPLGARRLGYVGDSVRLASRARRCRAAWAPHLAAARDTVRAAMADLPRRDTAVVLGSGGLDDVPVDDLAAAFRRVVLVDVVHPWRARLRARRHRNVTRLTFDLSGTDGLLLGRGDGLGPALPPVCAEAGTDLVVSANLLSQLPILPVARLEAAGRLGPWEAGEADAFGRRIVTAHLAALAGLSARICLVTDRDETEEDRDGWVLERLDLLYGVDPGPAPRSWNWVLAPFGEVSRDRRLVHRVTAWPDWRPA</sequence>
<organism evidence="1 2">
    <name type="scientific">Methylobacterium variabile</name>
    <dbReference type="NCBI Taxonomy" id="298794"/>
    <lineage>
        <taxon>Bacteria</taxon>
        <taxon>Pseudomonadati</taxon>
        <taxon>Pseudomonadota</taxon>
        <taxon>Alphaproteobacteria</taxon>
        <taxon>Hyphomicrobiales</taxon>
        <taxon>Methylobacteriaceae</taxon>
        <taxon>Methylobacterium</taxon>
    </lineage>
</organism>
<dbReference type="EMBL" id="LABY01000320">
    <property type="protein sequence ID" value="KMO28093.1"/>
    <property type="molecule type" value="Genomic_DNA"/>
</dbReference>
<dbReference type="AlphaFoldDB" id="A0A0J6S3N8"/>